<dbReference type="Gene3D" id="2.170.150.40">
    <property type="entry name" value="Domain of unknown function (DUF427)"/>
    <property type="match status" value="2"/>
</dbReference>
<dbReference type="Proteomes" id="UP000552644">
    <property type="component" value="Unassembled WGS sequence"/>
</dbReference>
<dbReference type="InterPro" id="IPR038694">
    <property type="entry name" value="DUF427_sf"/>
</dbReference>
<dbReference type="InterPro" id="IPR007361">
    <property type="entry name" value="DUF427"/>
</dbReference>
<evidence type="ECO:0000259" key="1">
    <source>
        <dbReference type="Pfam" id="PF04248"/>
    </source>
</evidence>
<comment type="caution">
    <text evidence="2">The sequence shown here is derived from an EMBL/GenBank/DDBJ whole genome shotgun (WGS) entry which is preliminary data.</text>
</comment>
<name>A0A7W7QUP8_9ACTN</name>
<dbReference type="AlphaFoldDB" id="A0A7W7QUP8"/>
<organism evidence="2 3">
    <name type="scientific">Streptosporangium saharense</name>
    <dbReference type="NCBI Taxonomy" id="1706840"/>
    <lineage>
        <taxon>Bacteria</taxon>
        <taxon>Bacillati</taxon>
        <taxon>Actinomycetota</taxon>
        <taxon>Actinomycetes</taxon>
        <taxon>Streptosporangiales</taxon>
        <taxon>Streptosporangiaceae</taxon>
        <taxon>Streptosporangium</taxon>
    </lineage>
</organism>
<feature type="domain" description="DUF427" evidence="1">
    <location>
        <begin position="125"/>
        <end position="213"/>
    </location>
</feature>
<evidence type="ECO:0000313" key="3">
    <source>
        <dbReference type="Proteomes" id="UP000552644"/>
    </source>
</evidence>
<evidence type="ECO:0000313" key="2">
    <source>
        <dbReference type="EMBL" id="MBB4920110.1"/>
    </source>
</evidence>
<keyword evidence="3" id="KW-1185">Reference proteome</keyword>
<proteinExistence type="predicted"/>
<dbReference type="EMBL" id="JACHJP010000012">
    <property type="protein sequence ID" value="MBB4920110.1"/>
    <property type="molecule type" value="Genomic_DNA"/>
</dbReference>
<gene>
    <name evidence="2" type="ORF">FHS44_007254</name>
</gene>
<dbReference type="PANTHER" id="PTHR34310:SF9">
    <property type="entry name" value="BLR5716 PROTEIN"/>
    <property type="match status" value="1"/>
</dbReference>
<dbReference type="Pfam" id="PF04248">
    <property type="entry name" value="NTP_transf_9"/>
    <property type="match status" value="2"/>
</dbReference>
<dbReference type="PANTHER" id="PTHR34310">
    <property type="entry name" value="DUF427 DOMAIN PROTEIN (AFU_ORTHOLOGUE AFUA_3G02220)"/>
    <property type="match status" value="1"/>
</dbReference>
<reference evidence="2 3" key="1">
    <citation type="submission" date="2020-08" db="EMBL/GenBank/DDBJ databases">
        <title>Genomic Encyclopedia of Type Strains, Phase III (KMG-III): the genomes of soil and plant-associated and newly described type strains.</title>
        <authorList>
            <person name="Whitman W."/>
        </authorList>
    </citation>
    <scope>NUCLEOTIDE SEQUENCE [LARGE SCALE GENOMIC DNA]</scope>
    <source>
        <strain evidence="2 3">CECT 8840</strain>
    </source>
</reference>
<dbReference type="RefSeq" id="WP_312863950.1">
    <property type="nucleotide sequence ID" value="NZ_JACHJP010000012.1"/>
</dbReference>
<protein>
    <submittedName>
        <fullName evidence="2">Uncharacterized protein (DUF427 family)</fullName>
    </submittedName>
</protein>
<accession>A0A7W7QUP8</accession>
<sequence length="232" mass="26603">MERSAKRVRVFFGGRAVADTVRALLVWEVPYYPTYYFPRRDVAVELEPNGRGQHSPSRGEAVLYDVAGVEDAALSYPDSPIEELRDHVRFEWEAADAWFEEDEEVYVHPRDPHTRVDVLPSSRHVRVEVDGVVVADSHHPRILFETGLPPRYYLPKTDVRLDLLVPTETVTRCPYKGTAEYWSVNGHPDLAWSYRTPLEESGRVAGLVAFYDEKVDVYVDGVLQERPKTKFA</sequence>
<feature type="domain" description="DUF427" evidence="1">
    <location>
        <begin position="8"/>
        <end position="92"/>
    </location>
</feature>